<keyword evidence="2" id="KW-1185">Reference proteome</keyword>
<dbReference type="NCBIfam" id="TIGR01725">
    <property type="entry name" value="phge_HK97_gp10"/>
    <property type="match status" value="1"/>
</dbReference>
<name>A0ABU9DXQ6_9BACL</name>
<proteinExistence type="predicted"/>
<evidence type="ECO:0000313" key="2">
    <source>
        <dbReference type="Proteomes" id="UP001469365"/>
    </source>
</evidence>
<sequence>MARRRRTTSNTRLKIEGADKVLDALRDTQSGIHKEMRDLISKAAEIVFREADARAPIGPTGKTRFSLRITTGISKKGNFFASVVVGAHQGESTATSAFYVTFYEYGTSRQPPRPFMRPSYDKKRAEIRRLIKDGLEKAIRDLGV</sequence>
<dbReference type="RefSeq" id="WP_341420038.1">
    <property type="nucleotide sequence ID" value="NZ_JBBPCC010000038.1"/>
</dbReference>
<dbReference type="InterPro" id="IPR010064">
    <property type="entry name" value="HK97-gp10_tail"/>
</dbReference>
<accession>A0ABU9DXQ6</accession>
<evidence type="ECO:0000313" key="1">
    <source>
        <dbReference type="EMBL" id="MEK8132912.1"/>
    </source>
</evidence>
<dbReference type="EMBL" id="JBBPCC010000038">
    <property type="protein sequence ID" value="MEK8132912.1"/>
    <property type="molecule type" value="Genomic_DNA"/>
</dbReference>
<reference evidence="1 2" key="1">
    <citation type="submission" date="2024-04" db="EMBL/GenBank/DDBJ databases">
        <title>draft genome sequnece of Paenibacillus filicis.</title>
        <authorList>
            <person name="Kim D.-U."/>
        </authorList>
    </citation>
    <scope>NUCLEOTIDE SEQUENCE [LARGE SCALE GENOMIC DNA]</scope>
    <source>
        <strain evidence="1 2">KACC14197</strain>
    </source>
</reference>
<comment type="caution">
    <text evidence="1">The sequence shown here is derived from an EMBL/GenBank/DDBJ whole genome shotgun (WGS) entry which is preliminary data.</text>
</comment>
<gene>
    <name evidence="1" type="ORF">WMW72_34025</name>
</gene>
<protein>
    <submittedName>
        <fullName evidence="1">HK97-gp10 family putative phage morphogenesis protein</fullName>
    </submittedName>
</protein>
<organism evidence="1 2">
    <name type="scientific">Paenibacillus filicis</name>
    <dbReference type="NCBI Taxonomy" id="669464"/>
    <lineage>
        <taxon>Bacteria</taxon>
        <taxon>Bacillati</taxon>
        <taxon>Bacillota</taxon>
        <taxon>Bacilli</taxon>
        <taxon>Bacillales</taxon>
        <taxon>Paenibacillaceae</taxon>
        <taxon>Paenibacillus</taxon>
    </lineage>
</organism>
<dbReference type="Proteomes" id="UP001469365">
    <property type="component" value="Unassembled WGS sequence"/>
</dbReference>